<dbReference type="PANTHER" id="PTHR37024:SF3">
    <property type="entry name" value="TYPE VI SECRETION SYSTEM PROTEIN TSSA"/>
    <property type="match status" value="1"/>
</dbReference>
<feature type="domain" description="ImpA N-terminal" evidence="1">
    <location>
        <begin position="26"/>
        <end position="111"/>
    </location>
</feature>
<evidence type="ECO:0000313" key="2">
    <source>
        <dbReference type="EMBL" id="QHN11547.1"/>
    </source>
</evidence>
<dbReference type="InterPro" id="IPR010657">
    <property type="entry name" value="ImpA_N"/>
</dbReference>
<sequence>MTTKTLSTWREQLLASLDEAKISSQLDENSADWEYIESEMIKFGSLSHSTLDIDDIQRRALQLFATQTKDFRLLVHFLRTLQHAAIAEELVIAATVASAYMQHYWDISYPSNPRLKLRLTQQILKRFESVKNSFCQQATPEQRDDILGEFAYLAQFWHTSQPSLSTQMDELSQAYQHQAYQHIENTQKSTIIVEESVKKEPINEVKTPSQAPVSVTSEAEQHHVEINQSDDRQWKQTLLKVASILCEQAPNDAIGYRLRRYAIWHNIQTLPMSDKQGKTPLAAVAIDRVTDYKAQLAQPTLTLLNQIEQSLTLAPYWLDGHYIAAQAAQSLGLTHIASAIAQELSLFLARLPQLNHLYFSDMTPFISEETRQWLNSLESKTNNKASSSLSLQSEQQEIMTCFEQEGLNAALLMIDNAISITTEPRQRFYLQLLSAQLFEASKMSSIANVYFNQLYQDALRYSLSEWEPNLLSQLASKAEHQQNSSSHRE</sequence>
<dbReference type="Proteomes" id="UP000464700">
    <property type="component" value="Chromosome"/>
</dbReference>
<organism evidence="2 3">
    <name type="scientific">Proteus columbae</name>
    <dbReference type="NCBI Taxonomy" id="1987580"/>
    <lineage>
        <taxon>Bacteria</taxon>
        <taxon>Pseudomonadati</taxon>
        <taxon>Pseudomonadota</taxon>
        <taxon>Gammaproteobacteria</taxon>
        <taxon>Enterobacterales</taxon>
        <taxon>Morganellaceae</taxon>
        <taxon>Proteus</taxon>
    </lineage>
</organism>
<protein>
    <submittedName>
        <fullName evidence="2">Type VI secretion system protein TssA</fullName>
    </submittedName>
</protein>
<dbReference type="AlphaFoldDB" id="A0A6I7DFF0"/>
<dbReference type="Pfam" id="PF16989">
    <property type="entry name" value="T6SS_VasJ"/>
    <property type="match status" value="1"/>
</dbReference>
<dbReference type="InterPro" id="IPR017739">
    <property type="entry name" value="T6SS-assoc_VCA0119"/>
</dbReference>
<evidence type="ECO:0000313" key="3">
    <source>
        <dbReference type="Proteomes" id="UP000464700"/>
    </source>
</evidence>
<reference evidence="2 3" key="1">
    <citation type="submission" date="2019-09" db="EMBL/GenBank/DDBJ databases">
        <title>Emergence of a chromosome-mediated tetracycline resistance gene in Proteus strain.</title>
        <authorList>
            <person name="He D."/>
            <person name="Wang L."/>
        </authorList>
    </citation>
    <scope>NUCLEOTIDE SEQUENCE [LARGE SCALE GENOMIC DNA]</scope>
    <source>
        <strain evidence="2 3">T60</strain>
    </source>
</reference>
<dbReference type="KEGG" id="pcol:F1325_14240"/>
<evidence type="ECO:0000259" key="1">
    <source>
        <dbReference type="Pfam" id="PF06812"/>
    </source>
</evidence>
<dbReference type="NCBIfam" id="TIGR03362">
    <property type="entry name" value="VI_chp_7"/>
    <property type="match status" value="1"/>
</dbReference>
<gene>
    <name evidence="2" type="primary">tssA</name>
    <name evidence="2" type="ORF">F1325_14240</name>
</gene>
<dbReference type="EMBL" id="CP043925">
    <property type="protein sequence ID" value="QHN11547.1"/>
    <property type="molecule type" value="Genomic_DNA"/>
</dbReference>
<accession>A0A6I7DFF0</accession>
<dbReference type="RefSeq" id="WP_160230614.1">
    <property type="nucleotide sequence ID" value="NZ_CP043925.1"/>
</dbReference>
<proteinExistence type="predicted"/>
<name>A0A6I7DFF0_9GAMM</name>
<dbReference type="PANTHER" id="PTHR37024">
    <property type="entry name" value="TYPE VI SECRETION SYSTEM DUF2094 AND IMPA-RELATED DOMAIN PROTEIN"/>
    <property type="match status" value="1"/>
</dbReference>
<dbReference type="Pfam" id="PF06812">
    <property type="entry name" value="ImpA_N"/>
    <property type="match status" value="1"/>
</dbReference>
<keyword evidence="3" id="KW-1185">Reference proteome</keyword>